<dbReference type="Pfam" id="PF09339">
    <property type="entry name" value="HTH_IclR"/>
    <property type="match status" value="1"/>
</dbReference>
<name>A0A159Z883_9RHOB</name>
<dbReference type="InterPro" id="IPR014757">
    <property type="entry name" value="Tscrpt_reg_IclR_C"/>
</dbReference>
<keyword evidence="2" id="KW-0238">DNA-binding</keyword>
<keyword evidence="7" id="KW-1185">Reference proteome</keyword>
<reference evidence="6 7" key="1">
    <citation type="submission" date="2015-09" db="EMBL/GenBank/DDBJ databases">
        <title>Complete genome sequence of Defluviimonas alba cai42t isolated from an oilfield in Xinjiang.</title>
        <authorList>
            <person name="Geng S."/>
            <person name="Pan X."/>
            <person name="Wu X."/>
        </authorList>
    </citation>
    <scope>NUCLEOTIDE SEQUENCE [LARGE SCALE GENOMIC DNA]</scope>
    <source>
        <strain evidence="7">cai42</strain>
    </source>
</reference>
<dbReference type="Gene3D" id="3.30.450.40">
    <property type="match status" value="1"/>
</dbReference>
<evidence type="ECO:0000259" key="4">
    <source>
        <dbReference type="PROSITE" id="PS51077"/>
    </source>
</evidence>
<accession>A0A159Z883</accession>
<protein>
    <submittedName>
        <fullName evidence="6">IclR family transcriptional regulator</fullName>
    </submittedName>
</protein>
<dbReference type="InterPro" id="IPR005471">
    <property type="entry name" value="Tscrpt_reg_IclR_N"/>
</dbReference>
<evidence type="ECO:0000256" key="3">
    <source>
        <dbReference type="ARBA" id="ARBA00023163"/>
    </source>
</evidence>
<feature type="domain" description="HTH iclR-type" evidence="4">
    <location>
        <begin position="23"/>
        <end position="85"/>
    </location>
</feature>
<dbReference type="PANTHER" id="PTHR30136">
    <property type="entry name" value="HELIX-TURN-HELIX TRANSCRIPTIONAL REGULATOR, ICLR FAMILY"/>
    <property type="match status" value="1"/>
</dbReference>
<sequence>MADTQDQSAGLSAEQELDRRLYVQVVERNMTVLQSFDGGRSSLSLSEIAERSGIGRSAVQRIVYTLSHLGYLRRDEATQRFGLSSQILQICGGMFGSETADPEILSALQALAVETGESTAWIGREADEIIILQSVRSRHFSHVSLPVGKRFGAVTAASGQIFLAYDDLKDAETAFNRAANTARERLNIADFGAYSQLLGRVKDRGYALTEKAEDLYSLSMSLAVIGADGLPVGAVNVSALQSRLPKAEAEARLLEPMRSAVRRIAQALGL</sequence>
<dbReference type="GO" id="GO:0045892">
    <property type="term" value="P:negative regulation of DNA-templated transcription"/>
    <property type="evidence" value="ECO:0007669"/>
    <property type="project" value="TreeGrafter"/>
</dbReference>
<dbReference type="PROSITE" id="PS51078">
    <property type="entry name" value="ICLR_ED"/>
    <property type="match status" value="1"/>
</dbReference>
<feature type="domain" description="IclR-ED" evidence="5">
    <location>
        <begin position="86"/>
        <end position="270"/>
    </location>
</feature>
<dbReference type="PROSITE" id="PS51077">
    <property type="entry name" value="HTH_ICLR"/>
    <property type="match status" value="1"/>
</dbReference>
<dbReference type="InterPro" id="IPR036388">
    <property type="entry name" value="WH-like_DNA-bd_sf"/>
</dbReference>
<keyword evidence="3" id="KW-0804">Transcription</keyword>
<keyword evidence="1" id="KW-0805">Transcription regulation</keyword>
<organism evidence="6 7">
    <name type="scientific">Frigidibacter mobilis</name>
    <dbReference type="NCBI Taxonomy" id="1335048"/>
    <lineage>
        <taxon>Bacteria</taxon>
        <taxon>Pseudomonadati</taxon>
        <taxon>Pseudomonadota</taxon>
        <taxon>Alphaproteobacteria</taxon>
        <taxon>Rhodobacterales</taxon>
        <taxon>Paracoccaceae</taxon>
        <taxon>Frigidibacter</taxon>
    </lineage>
</organism>
<dbReference type="Proteomes" id="UP000076128">
    <property type="component" value="Chromosome"/>
</dbReference>
<evidence type="ECO:0000256" key="2">
    <source>
        <dbReference type="ARBA" id="ARBA00023125"/>
    </source>
</evidence>
<dbReference type="InterPro" id="IPR029016">
    <property type="entry name" value="GAF-like_dom_sf"/>
</dbReference>
<evidence type="ECO:0000313" key="7">
    <source>
        <dbReference type="Proteomes" id="UP000076128"/>
    </source>
</evidence>
<dbReference type="AlphaFoldDB" id="A0A159Z883"/>
<evidence type="ECO:0000313" key="6">
    <source>
        <dbReference type="EMBL" id="AMY70840.1"/>
    </source>
</evidence>
<dbReference type="GO" id="GO:0003677">
    <property type="term" value="F:DNA binding"/>
    <property type="evidence" value="ECO:0007669"/>
    <property type="project" value="UniProtKB-KW"/>
</dbReference>
<evidence type="ECO:0000256" key="1">
    <source>
        <dbReference type="ARBA" id="ARBA00023015"/>
    </source>
</evidence>
<dbReference type="Gene3D" id="1.10.10.10">
    <property type="entry name" value="Winged helix-like DNA-binding domain superfamily/Winged helix DNA-binding domain"/>
    <property type="match status" value="1"/>
</dbReference>
<dbReference type="KEGG" id="daa:AKL17_3616"/>
<proteinExistence type="predicted"/>
<dbReference type="SMART" id="SM00346">
    <property type="entry name" value="HTH_ICLR"/>
    <property type="match status" value="1"/>
</dbReference>
<dbReference type="EMBL" id="CP012661">
    <property type="protein sequence ID" value="AMY70840.1"/>
    <property type="molecule type" value="Genomic_DNA"/>
</dbReference>
<dbReference type="GO" id="GO:0003700">
    <property type="term" value="F:DNA-binding transcription factor activity"/>
    <property type="evidence" value="ECO:0007669"/>
    <property type="project" value="TreeGrafter"/>
</dbReference>
<dbReference type="SUPFAM" id="SSF55781">
    <property type="entry name" value="GAF domain-like"/>
    <property type="match status" value="1"/>
</dbReference>
<dbReference type="InterPro" id="IPR050707">
    <property type="entry name" value="HTH_MetabolicPath_Reg"/>
</dbReference>
<dbReference type="PANTHER" id="PTHR30136:SF35">
    <property type="entry name" value="HTH-TYPE TRANSCRIPTIONAL REGULATOR RV1719"/>
    <property type="match status" value="1"/>
</dbReference>
<dbReference type="Pfam" id="PF01614">
    <property type="entry name" value="IclR_C"/>
    <property type="match status" value="1"/>
</dbReference>
<dbReference type="STRING" id="1335048.AKL17_3616"/>
<dbReference type="SUPFAM" id="SSF46785">
    <property type="entry name" value="Winged helix' DNA-binding domain"/>
    <property type="match status" value="1"/>
</dbReference>
<dbReference type="InterPro" id="IPR036390">
    <property type="entry name" value="WH_DNA-bd_sf"/>
</dbReference>
<gene>
    <name evidence="6" type="ORF">AKL17_3616</name>
</gene>
<evidence type="ECO:0000259" key="5">
    <source>
        <dbReference type="PROSITE" id="PS51078"/>
    </source>
</evidence>